<dbReference type="Gene3D" id="3.90.1310.10">
    <property type="entry name" value="Penicillin-binding protein 2a (Domain 2)"/>
    <property type="match status" value="1"/>
</dbReference>
<keyword evidence="7" id="KW-1185">Reference proteome</keyword>
<dbReference type="Gene3D" id="3.30.450.330">
    <property type="match status" value="1"/>
</dbReference>
<evidence type="ECO:0000256" key="3">
    <source>
        <dbReference type="ARBA" id="ARBA00023136"/>
    </source>
</evidence>
<dbReference type="GO" id="GO:0051301">
    <property type="term" value="P:cell division"/>
    <property type="evidence" value="ECO:0007669"/>
    <property type="project" value="UniProtKB-KW"/>
</dbReference>
<evidence type="ECO:0000256" key="1">
    <source>
        <dbReference type="ARBA" id="ARBA00004370"/>
    </source>
</evidence>
<dbReference type="InterPro" id="IPR005311">
    <property type="entry name" value="PBP_dimer"/>
</dbReference>
<evidence type="ECO:0000256" key="2">
    <source>
        <dbReference type="ARBA" id="ARBA00007171"/>
    </source>
</evidence>
<gene>
    <name evidence="6" type="primary">ftsI</name>
    <name evidence="6" type="ORF">GCM10022402_23420</name>
</gene>
<dbReference type="Proteomes" id="UP001500908">
    <property type="component" value="Unassembled WGS sequence"/>
</dbReference>
<evidence type="ECO:0000313" key="6">
    <source>
        <dbReference type="EMBL" id="GAA3743083.1"/>
    </source>
</evidence>
<proteinExistence type="inferred from homology"/>
<keyword evidence="6" id="KW-0131">Cell cycle</keyword>
<keyword evidence="3" id="KW-0472">Membrane</keyword>
<evidence type="ECO:0000313" key="7">
    <source>
        <dbReference type="Proteomes" id="UP001500908"/>
    </source>
</evidence>
<comment type="caution">
    <text evidence="6">The sequence shown here is derived from an EMBL/GenBank/DDBJ whole genome shotgun (WGS) entry which is preliminary data.</text>
</comment>
<dbReference type="PANTHER" id="PTHR30627">
    <property type="entry name" value="PEPTIDOGLYCAN D,D-TRANSPEPTIDASE"/>
    <property type="match status" value="1"/>
</dbReference>
<dbReference type="Pfam" id="PF00905">
    <property type="entry name" value="Transpeptidase"/>
    <property type="match status" value="1"/>
</dbReference>
<feature type="domain" description="Penicillin-binding protein dimerisation" evidence="5">
    <location>
        <begin position="40"/>
        <end position="187"/>
    </location>
</feature>
<dbReference type="InterPro" id="IPR012338">
    <property type="entry name" value="Beta-lactam/transpept-like"/>
</dbReference>
<dbReference type="EMBL" id="BAABDD010000009">
    <property type="protein sequence ID" value="GAA3743083.1"/>
    <property type="molecule type" value="Genomic_DNA"/>
</dbReference>
<feature type="domain" description="Penicillin-binding protein transpeptidase" evidence="4">
    <location>
        <begin position="231"/>
        <end position="537"/>
    </location>
</feature>
<keyword evidence="6" id="KW-0132">Cell division</keyword>
<dbReference type="PANTHER" id="PTHR30627:SF1">
    <property type="entry name" value="PEPTIDOGLYCAN D,D-TRANSPEPTIDASE FTSI"/>
    <property type="match status" value="1"/>
</dbReference>
<organism evidence="6 7">
    <name type="scientific">Salinactinospora qingdaonensis</name>
    <dbReference type="NCBI Taxonomy" id="702744"/>
    <lineage>
        <taxon>Bacteria</taxon>
        <taxon>Bacillati</taxon>
        <taxon>Actinomycetota</taxon>
        <taxon>Actinomycetes</taxon>
        <taxon>Streptosporangiales</taxon>
        <taxon>Nocardiopsidaceae</taxon>
        <taxon>Salinactinospora</taxon>
    </lineage>
</organism>
<reference evidence="7" key="1">
    <citation type="journal article" date="2019" name="Int. J. Syst. Evol. Microbiol.">
        <title>The Global Catalogue of Microorganisms (GCM) 10K type strain sequencing project: providing services to taxonomists for standard genome sequencing and annotation.</title>
        <authorList>
            <consortium name="The Broad Institute Genomics Platform"/>
            <consortium name="The Broad Institute Genome Sequencing Center for Infectious Disease"/>
            <person name="Wu L."/>
            <person name="Ma J."/>
        </authorList>
    </citation>
    <scope>NUCLEOTIDE SEQUENCE [LARGE SCALE GENOMIC DNA]</scope>
    <source>
        <strain evidence="7">JCM 17137</strain>
    </source>
</reference>
<dbReference type="InterPro" id="IPR050515">
    <property type="entry name" value="Beta-lactam/transpept"/>
</dbReference>
<dbReference type="SUPFAM" id="SSF56519">
    <property type="entry name" value="Penicillin binding protein dimerisation domain"/>
    <property type="match status" value="1"/>
</dbReference>
<dbReference type="Pfam" id="PF03717">
    <property type="entry name" value="PBP_dimer"/>
    <property type="match status" value="1"/>
</dbReference>
<evidence type="ECO:0000259" key="5">
    <source>
        <dbReference type="Pfam" id="PF03717"/>
    </source>
</evidence>
<sequence>MILMAAVMLIFAGRLVQIQGFQAAHYADAASEVRLSTIDIPTTRGDITDVDGDLLATSVEVRTVYVDPVHIRAKQRDTIITELAQRFDLEPSEVAAKVDAQPSRYEVIARGVRPSEWRELAELDLQGVAANPDYERLYPRQTGAADLIGFVGADNHGLEGLEAVLEDTLAGEPGKQQVETGADGTRIPMVGGLTKEPVPGKDVRLTLDRDIQWYAQQALAQRVTELGAVRGSIVVMRPTGQVLAMANTPTYDPSDIADSTPEQRSNGAVARAFEPGSTSKVITAAAALEEGLAEPDTVYTVPDSISRYDQVFRDSHTHPTQRLTLNGIIATSSNVGAIKVGEQVGAERLYEYLGKFGFGQPTGLDLPGENTGILTPPQEWWGTQLATISYGQGISVNAVQMASAYATIANDGVRVEPTVIAGIDDGVGDFTSSSNPERARVISEETAQQLQLMLEAVTSEEGTAERAQVAGFRVAGKTGTADRFNPQTGTYQGGGYTSSFVGFAPAQDPQVVVHVVLEDPGHDYYGGQAAAPTFADVTSFALQTLKVAPPQTEPPKVRLFE</sequence>
<evidence type="ECO:0000259" key="4">
    <source>
        <dbReference type="Pfam" id="PF00905"/>
    </source>
</evidence>
<dbReference type="SUPFAM" id="SSF56601">
    <property type="entry name" value="beta-lactamase/transpeptidase-like"/>
    <property type="match status" value="1"/>
</dbReference>
<accession>A0ABP7FSW0</accession>
<comment type="similarity">
    <text evidence="2">Belongs to the transpeptidase family.</text>
</comment>
<protein>
    <submittedName>
        <fullName evidence="6">Cell division protein FtsI</fullName>
    </submittedName>
</protein>
<dbReference type="InterPro" id="IPR001460">
    <property type="entry name" value="PCN-bd_Tpept"/>
</dbReference>
<comment type="subcellular location">
    <subcellularLocation>
        <location evidence="1">Membrane</location>
    </subcellularLocation>
</comment>
<dbReference type="InterPro" id="IPR036138">
    <property type="entry name" value="PBP_dimer_sf"/>
</dbReference>
<dbReference type="Gene3D" id="3.40.710.10">
    <property type="entry name" value="DD-peptidase/beta-lactamase superfamily"/>
    <property type="match status" value="1"/>
</dbReference>
<name>A0ABP7FSW0_9ACTN</name>